<dbReference type="InterPro" id="IPR003439">
    <property type="entry name" value="ABC_transporter-like_ATP-bd"/>
</dbReference>
<evidence type="ECO:0000256" key="7">
    <source>
        <dbReference type="ARBA" id="ARBA00022840"/>
    </source>
</evidence>
<evidence type="ECO:0000256" key="4">
    <source>
        <dbReference type="ARBA" id="ARBA00022519"/>
    </source>
</evidence>
<dbReference type="Gene3D" id="1.20.1560.10">
    <property type="entry name" value="ABC transporter type 1, transmembrane domain"/>
    <property type="match status" value="1"/>
</dbReference>
<keyword evidence="4" id="KW-0997">Cell inner membrane</keyword>
<dbReference type="KEGG" id="seds:AAY24_15980"/>
<dbReference type="PATRIC" id="fig|1543721.4.peg.3296"/>
<keyword evidence="14" id="KW-1185">Reference proteome</keyword>
<dbReference type="PANTHER" id="PTHR24221">
    <property type="entry name" value="ATP-BINDING CASSETTE SUB-FAMILY B"/>
    <property type="match status" value="1"/>
</dbReference>
<name>A0A0F7K230_9GAMM</name>
<protein>
    <submittedName>
        <fullName evidence="13">Cysteine ABC transporter permease</fullName>
    </submittedName>
</protein>
<accession>A0A0F7K230</accession>
<feature type="transmembrane region" description="Helical" evidence="10">
    <location>
        <begin position="241"/>
        <end position="269"/>
    </location>
</feature>
<dbReference type="NCBIfam" id="TIGR02857">
    <property type="entry name" value="CydD"/>
    <property type="match status" value="1"/>
</dbReference>
<dbReference type="PANTHER" id="PTHR24221:SF590">
    <property type="entry name" value="COMPONENT LINKED WITH THE ASSEMBLY OF CYTOCHROME' TRANSPORT TRANSMEMBRANE ATP-BINDING PROTEIN ABC TRANSPORTER CYDD-RELATED"/>
    <property type="match status" value="1"/>
</dbReference>
<dbReference type="OrthoDB" id="6336411at2"/>
<evidence type="ECO:0000256" key="9">
    <source>
        <dbReference type="ARBA" id="ARBA00023136"/>
    </source>
</evidence>
<dbReference type="InterPro" id="IPR011527">
    <property type="entry name" value="ABC1_TM_dom"/>
</dbReference>
<gene>
    <name evidence="13" type="ORF">AAY24_15980</name>
</gene>
<dbReference type="InterPro" id="IPR036640">
    <property type="entry name" value="ABC1_TM_sf"/>
</dbReference>
<feature type="domain" description="ABC transmembrane type-1" evidence="12">
    <location>
        <begin position="22"/>
        <end position="304"/>
    </location>
</feature>
<feature type="transmembrane region" description="Helical" evidence="10">
    <location>
        <begin position="20"/>
        <end position="39"/>
    </location>
</feature>
<dbReference type="InterPro" id="IPR017871">
    <property type="entry name" value="ABC_transporter-like_CS"/>
</dbReference>
<evidence type="ECO:0000313" key="14">
    <source>
        <dbReference type="Proteomes" id="UP000034410"/>
    </source>
</evidence>
<dbReference type="CDD" id="cd18584">
    <property type="entry name" value="ABC_6TM_AarD_CydD"/>
    <property type="match status" value="1"/>
</dbReference>
<keyword evidence="6" id="KW-0547">Nucleotide-binding</keyword>
<dbReference type="PROSITE" id="PS50893">
    <property type="entry name" value="ABC_TRANSPORTER_2"/>
    <property type="match status" value="1"/>
</dbReference>
<dbReference type="RefSeq" id="WP_046860530.1">
    <property type="nucleotide sequence ID" value="NZ_CP011412.1"/>
</dbReference>
<dbReference type="PROSITE" id="PS50929">
    <property type="entry name" value="ABC_TM1F"/>
    <property type="match status" value="1"/>
</dbReference>
<dbReference type="SUPFAM" id="SSF90123">
    <property type="entry name" value="ABC transporter transmembrane region"/>
    <property type="match status" value="1"/>
</dbReference>
<reference evidence="13 14" key="1">
    <citation type="journal article" date="2015" name="Genome Announc.">
        <title>Complete Genome Sequence of Sedimenticola thiotaurini Strain SIP-G1, a Polyphosphate- and Polyhydroxyalkanoate-Accumulating Sulfur-Oxidizing Gammaproteobacterium Isolated from Salt Marsh Sediments.</title>
        <authorList>
            <person name="Flood B.E."/>
            <person name="Jones D.S."/>
            <person name="Bailey J.V."/>
        </authorList>
    </citation>
    <scope>NUCLEOTIDE SEQUENCE [LARGE SCALE GENOMIC DNA]</scope>
    <source>
        <strain evidence="13 14">SIP-G1</strain>
    </source>
</reference>
<dbReference type="SUPFAM" id="SSF52540">
    <property type="entry name" value="P-loop containing nucleoside triphosphate hydrolases"/>
    <property type="match status" value="1"/>
</dbReference>
<dbReference type="EMBL" id="CP011412">
    <property type="protein sequence ID" value="AKH21609.1"/>
    <property type="molecule type" value="Genomic_DNA"/>
</dbReference>
<keyword evidence="2" id="KW-0813">Transport</keyword>
<dbReference type="GO" id="GO:0042883">
    <property type="term" value="P:cysteine transport"/>
    <property type="evidence" value="ECO:0007669"/>
    <property type="project" value="InterPro"/>
</dbReference>
<organism evidence="13 14">
    <name type="scientific">Sedimenticola thiotaurini</name>
    <dbReference type="NCBI Taxonomy" id="1543721"/>
    <lineage>
        <taxon>Bacteria</taxon>
        <taxon>Pseudomonadati</taxon>
        <taxon>Pseudomonadota</taxon>
        <taxon>Gammaproteobacteria</taxon>
        <taxon>Chromatiales</taxon>
        <taxon>Sedimenticolaceae</taxon>
        <taxon>Sedimenticola</taxon>
    </lineage>
</organism>
<evidence type="ECO:0000259" key="12">
    <source>
        <dbReference type="PROSITE" id="PS50929"/>
    </source>
</evidence>
<feature type="transmembrane region" description="Helical" evidence="10">
    <location>
        <begin position="161"/>
        <end position="180"/>
    </location>
</feature>
<dbReference type="InterPro" id="IPR027417">
    <property type="entry name" value="P-loop_NTPase"/>
</dbReference>
<dbReference type="InterPro" id="IPR014216">
    <property type="entry name" value="ABC_transptr_CydD"/>
</dbReference>
<evidence type="ECO:0000256" key="10">
    <source>
        <dbReference type="SAM" id="Phobius"/>
    </source>
</evidence>
<evidence type="ECO:0000259" key="11">
    <source>
        <dbReference type="PROSITE" id="PS50893"/>
    </source>
</evidence>
<dbReference type="GO" id="GO:0005524">
    <property type="term" value="F:ATP binding"/>
    <property type="evidence" value="ECO:0007669"/>
    <property type="project" value="UniProtKB-KW"/>
</dbReference>
<feature type="transmembrane region" description="Helical" evidence="10">
    <location>
        <begin position="275"/>
        <end position="292"/>
    </location>
</feature>
<dbReference type="Gene3D" id="3.40.50.300">
    <property type="entry name" value="P-loop containing nucleotide triphosphate hydrolases"/>
    <property type="match status" value="1"/>
</dbReference>
<comment type="subcellular location">
    <subcellularLocation>
        <location evidence="1">Cell membrane</location>
        <topology evidence="1">Multi-pass membrane protein</topology>
    </subcellularLocation>
</comment>
<keyword evidence="9 10" id="KW-0472">Membrane</keyword>
<dbReference type="GO" id="GO:0005886">
    <property type="term" value="C:plasma membrane"/>
    <property type="evidence" value="ECO:0007669"/>
    <property type="project" value="UniProtKB-SubCell"/>
</dbReference>
<dbReference type="GO" id="GO:0016887">
    <property type="term" value="F:ATP hydrolysis activity"/>
    <property type="evidence" value="ECO:0007669"/>
    <property type="project" value="InterPro"/>
</dbReference>
<dbReference type="Proteomes" id="UP000034410">
    <property type="component" value="Chromosome"/>
</dbReference>
<evidence type="ECO:0000256" key="1">
    <source>
        <dbReference type="ARBA" id="ARBA00004651"/>
    </source>
</evidence>
<dbReference type="InterPro" id="IPR003593">
    <property type="entry name" value="AAA+_ATPase"/>
</dbReference>
<dbReference type="GO" id="GO:0140359">
    <property type="term" value="F:ABC-type transporter activity"/>
    <property type="evidence" value="ECO:0007669"/>
    <property type="project" value="InterPro"/>
</dbReference>
<evidence type="ECO:0000313" key="13">
    <source>
        <dbReference type="EMBL" id="AKH21609.1"/>
    </source>
</evidence>
<evidence type="ECO:0000256" key="8">
    <source>
        <dbReference type="ARBA" id="ARBA00022989"/>
    </source>
</evidence>
<evidence type="ECO:0000256" key="3">
    <source>
        <dbReference type="ARBA" id="ARBA00022475"/>
    </source>
</evidence>
<feature type="transmembrane region" description="Helical" evidence="10">
    <location>
        <begin position="59"/>
        <end position="79"/>
    </location>
</feature>
<dbReference type="AlphaFoldDB" id="A0A0F7K230"/>
<dbReference type="SMART" id="SM00382">
    <property type="entry name" value="AAA"/>
    <property type="match status" value="1"/>
</dbReference>
<feature type="transmembrane region" description="Helical" evidence="10">
    <location>
        <begin position="136"/>
        <end position="155"/>
    </location>
</feature>
<evidence type="ECO:0000256" key="6">
    <source>
        <dbReference type="ARBA" id="ARBA00022741"/>
    </source>
</evidence>
<sequence length="577" mass="63204">MSTDLKQWLKEQKPLAGRHLSVATGLGVLAGFLLIFQAWCLARVVDGVVFADQSLDQQWPWLSAMLGLFVGRAVLAWAAEQTAVRGAGQVKVALRDRLVRHIQALGPVALAAEHSGELANTLSDGIEALEAYYARFLPAISLMALVPLSILVFVFPVDLTSALVLLLTAPLIPLFMILIGKGAERLNQRQWKKLARMSAHFLDVIQGLTNLKLFNASRREAAVIARISDDYRRSTMSVLRVAFLSAFALEFFSTVSIAIVAVLIGFRLFWGELDFFSGLFLLLLAPEFYLPLRNMGTHYHARMEAVGAAERIVEILQTPVPEIPSRTLSLDISNGLAVRFEDVCFGYEAGRPALQGIDFTLHPGERLALVGPSGSGKSTLMNLLLGFIRPQQGRIMLNEVAINSLHPDAWRQLIAWVPQNPRLFHGTLLDNIRLARPDAPLDAVRQAAQLAQADDFIMALPDAYQTRVGDRGQGLSGGQIQRVALARAFLKDAPLVLLDEATASLDQQSEQLVQAGIEQLAKGRSLITIAHRLQTVRDADRLLVLENGRIVESGAPAVLRQQGGYYSRLAALQEGTV</sequence>
<feature type="domain" description="ABC transporter" evidence="11">
    <location>
        <begin position="338"/>
        <end position="572"/>
    </location>
</feature>
<dbReference type="FunFam" id="3.40.50.300:FF:001001">
    <property type="entry name" value="Multidrug ABC transporter ATP-binding protein"/>
    <property type="match status" value="1"/>
</dbReference>
<dbReference type="PROSITE" id="PS00211">
    <property type="entry name" value="ABC_TRANSPORTER_1"/>
    <property type="match status" value="1"/>
</dbReference>
<keyword evidence="5 10" id="KW-0812">Transmembrane</keyword>
<proteinExistence type="predicted"/>
<keyword evidence="3" id="KW-1003">Cell membrane</keyword>
<evidence type="ECO:0000256" key="2">
    <source>
        <dbReference type="ARBA" id="ARBA00022448"/>
    </source>
</evidence>
<dbReference type="Pfam" id="PF00005">
    <property type="entry name" value="ABC_tran"/>
    <property type="match status" value="1"/>
</dbReference>
<keyword evidence="8 10" id="KW-1133">Transmembrane helix</keyword>
<dbReference type="InterPro" id="IPR039421">
    <property type="entry name" value="Type_1_exporter"/>
</dbReference>
<evidence type="ECO:0000256" key="5">
    <source>
        <dbReference type="ARBA" id="ARBA00022692"/>
    </source>
</evidence>
<keyword evidence="7" id="KW-0067">ATP-binding</keyword>
<dbReference type="Pfam" id="PF00664">
    <property type="entry name" value="ABC_membrane"/>
    <property type="match status" value="1"/>
</dbReference>